<dbReference type="InterPro" id="IPR020472">
    <property type="entry name" value="WD40_PAC1"/>
</dbReference>
<feature type="compositionally biased region" description="Acidic residues" evidence="6">
    <location>
        <begin position="40"/>
        <end position="67"/>
    </location>
</feature>
<dbReference type="PROSITE" id="PS50082">
    <property type="entry name" value="WD_REPEATS_2"/>
    <property type="match status" value="3"/>
</dbReference>
<keyword evidence="4" id="KW-0539">Nucleus</keyword>
<dbReference type="SUPFAM" id="SSF50978">
    <property type="entry name" value="WD40 repeat-like"/>
    <property type="match status" value="1"/>
</dbReference>
<accession>A0A1S3DMW5</accession>
<evidence type="ECO:0000313" key="7">
    <source>
        <dbReference type="Proteomes" id="UP000079169"/>
    </source>
</evidence>
<dbReference type="InterPro" id="IPR036322">
    <property type="entry name" value="WD40_repeat_dom_sf"/>
</dbReference>
<feature type="repeat" description="WD" evidence="5">
    <location>
        <begin position="360"/>
        <end position="401"/>
    </location>
</feature>
<feature type="repeat" description="WD" evidence="5">
    <location>
        <begin position="227"/>
        <end position="268"/>
    </location>
</feature>
<dbReference type="InterPro" id="IPR015943">
    <property type="entry name" value="WD40/YVTN_repeat-like_dom_sf"/>
</dbReference>
<dbReference type="SMART" id="SM00320">
    <property type="entry name" value="WD40"/>
    <property type="match status" value="6"/>
</dbReference>
<organism evidence="7 8">
    <name type="scientific">Diaphorina citri</name>
    <name type="common">Asian citrus psyllid</name>
    <dbReference type="NCBI Taxonomy" id="121845"/>
    <lineage>
        <taxon>Eukaryota</taxon>
        <taxon>Metazoa</taxon>
        <taxon>Ecdysozoa</taxon>
        <taxon>Arthropoda</taxon>
        <taxon>Hexapoda</taxon>
        <taxon>Insecta</taxon>
        <taxon>Pterygota</taxon>
        <taxon>Neoptera</taxon>
        <taxon>Paraneoptera</taxon>
        <taxon>Hemiptera</taxon>
        <taxon>Sternorrhyncha</taxon>
        <taxon>Psylloidea</taxon>
        <taxon>Psyllidae</taxon>
        <taxon>Diaphorininae</taxon>
        <taxon>Diaphorina</taxon>
    </lineage>
</organism>
<proteinExistence type="predicted"/>
<name>A0A1S3DMW5_DIACI</name>
<dbReference type="PANTHER" id="PTHR19865:SF0">
    <property type="entry name" value="U3 SMALL NUCLEOLAR RNA-INTERACTING PROTEIN 2"/>
    <property type="match status" value="1"/>
</dbReference>
<dbReference type="GO" id="GO:0034511">
    <property type="term" value="F:U3 snoRNA binding"/>
    <property type="evidence" value="ECO:0007669"/>
    <property type="project" value="InterPro"/>
</dbReference>
<dbReference type="STRING" id="121845.A0A1S3DMW5"/>
<dbReference type="GeneID" id="103520855"/>
<keyword evidence="7" id="KW-1185">Reference proteome</keyword>
<dbReference type="GO" id="GO:0032040">
    <property type="term" value="C:small-subunit processome"/>
    <property type="evidence" value="ECO:0007669"/>
    <property type="project" value="TreeGrafter"/>
</dbReference>
<dbReference type="CTD" id="3346176"/>
<evidence type="ECO:0000256" key="3">
    <source>
        <dbReference type="ARBA" id="ARBA00022737"/>
    </source>
</evidence>
<dbReference type="AlphaFoldDB" id="A0A1S3DMW5"/>
<dbReference type="PANTHER" id="PTHR19865">
    <property type="entry name" value="U3 SMALL NUCLEOLAR RNA INTERACTING PROTEIN 2"/>
    <property type="match status" value="1"/>
</dbReference>
<dbReference type="FunFam" id="2.130.10.10:FF:000509">
    <property type="entry name" value="U3 small nucleolar RNA-interacting protein"/>
    <property type="match status" value="1"/>
</dbReference>
<dbReference type="PRINTS" id="PR00320">
    <property type="entry name" value="GPROTEINBRPT"/>
</dbReference>
<reference evidence="8" key="1">
    <citation type="submission" date="2025-08" db="UniProtKB">
        <authorList>
            <consortium name="RefSeq"/>
        </authorList>
    </citation>
    <scope>IDENTIFICATION</scope>
</reference>
<dbReference type="InterPro" id="IPR019775">
    <property type="entry name" value="WD40_repeat_CS"/>
</dbReference>
<dbReference type="PaxDb" id="121845-A0A1S3DMW5"/>
<evidence type="ECO:0000256" key="4">
    <source>
        <dbReference type="ARBA" id="ARBA00023242"/>
    </source>
</evidence>
<dbReference type="RefSeq" id="XP_008484174.1">
    <property type="nucleotide sequence ID" value="XM_008485952.3"/>
</dbReference>
<dbReference type="CDD" id="cd00200">
    <property type="entry name" value="WD40"/>
    <property type="match status" value="1"/>
</dbReference>
<dbReference type="InterPro" id="IPR001680">
    <property type="entry name" value="WD40_rpt"/>
</dbReference>
<feature type="region of interest" description="Disordered" evidence="6">
    <location>
        <begin position="1"/>
        <end position="67"/>
    </location>
</feature>
<dbReference type="PROSITE" id="PS00678">
    <property type="entry name" value="WD_REPEATS_1"/>
    <property type="match status" value="1"/>
</dbReference>
<evidence type="ECO:0000256" key="1">
    <source>
        <dbReference type="ARBA" id="ARBA00004123"/>
    </source>
</evidence>
<evidence type="ECO:0000256" key="5">
    <source>
        <dbReference type="PROSITE-ProRule" id="PRU00221"/>
    </source>
</evidence>
<sequence length="454" mass="50827">MSFFIRNKKPAATNNNSLKSKKRKFSEKPTKSKKTVKPDLDEELTSDEDDEGIGFDSQDFEEHSEVEEDLTEQERKVILAKKYLEEIEKVEKEKLNDSKDKHVLKKLETVVLEQEGKLRVNIADRLANATVVCTKFNGKPHRASITCIAVTSDSKHVYSACKDGIIIKWLLETRSKVCSSPFVKTDRKSYPPILALAVANNNELVASGDNNSNIKLWSSSLEHLHTFTGHKAPITGLAISFECDTLYSSSNDRSIKVWNIEDRAYVETLFGHQSAITSLDILAKNRVISSGGTDKSVRVWKIQEESQLVFNGHSRGIDMTRRVNDQQFITCGEDGTLSLWSILKKVPTHTIPVAHGYDSSSSEPNWITSVACLHNSDLVASGSYDGCVKLWKITPKRTLEFLQDIPLSGVINSLVFTSDHKHLVAGIGTEHRFGRWKTIKGVKNTVAIIDIQLK</sequence>
<evidence type="ECO:0000256" key="2">
    <source>
        <dbReference type="ARBA" id="ARBA00022574"/>
    </source>
</evidence>
<dbReference type="PROSITE" id="PS50294">
    <property type="entry name" value="WD_REPEATS_REGION"/>
    <property type="match status" value="2"/>
</dbReference>
<gene>
    <name evidence="8" type="primary">LOC103520855</name>
</gene>
<dbReference type="OMA" id="CSLRIWK"/>
<evidence type="ECO:0000313" key="8">
    <source>
        <dbReference type="RefSeq" id="XP_008484174.1"/>
    </source>
</evidence>
<dbReference type="InterPro" id="IPR039241">
    <property type="entry name" value="Rrp9-like"/>
</dbReference>
<keyword evidence="2 5" id="KW-0853">WD repeat</keyword>
<dbReference type="Gene3D" id="2.130.10.10">
    <property type="entry name" value="YVTN repeat-like/Quinoprotein amine dehydrogenase"/>
    <property type="match status" value="1"/>
</dbReference>
<dbReference type="KEGG" id="dci:103520855"/>
<protein>
    <submittedName>
        <fullName evidence="8">U3 small nucleolar RNA-interacting protein 2</fullName>
    </submittedName>
</protein>
<dbReference type="Proteomes" id="UP000079169">
    <property type="component" value="Unplaced"/>
</dbReference>
<feature type="compositionally biased region" description="Basic residues" evidence="6">
    <location>
        <begin position="19"/>
        <end position="35"/>
    </location>
</feature>
<keyword evidence="3" id="KW-0677">Repeat</keyword>
<evidence type="ECO:0000256" key="6">
    <source>
        <dbReference type="SAM" id="MobiDB-lite"/>
    </source>
</evidence>
<comment type="subcellular location">
    <subcellularLocation>
        <location evidence="1">Nucleus</location>
    </subcellularLocation>
</comment>
<feature type="repeat" description="WD" evidence="5">
    <location>
        <begin position="269"/>
        <end position="310"/>
    </location>
</feature>
<dbReference type="Pfam" id="PF00400">
    <property type="entry name" value="WD40"/>
    <property type="match status" value="6"/>
</dbReference>